<feature type="region of interest" description="Disordered" evidence="1">
    <location>
        <begin position="162"/>
        <end position="182"/>
    </location>
</feature>
<dbReference type="AlphaFoldDB" id="A0AAV1H940"/>
<evidence type="ECO:0000313" key="2">
    <source>
        <dbReference type="EMBL" id="CAJ1081541.1"/>
    </source>
</evidence>
<name>A0AAV1H940_XYRNO</name>
<protein>
    <submittedName>
        <fullName evidence="2">Uncharacterized protein</fullName>
    </submittedName>
</protein>
<proteinExistence type="predicted"/>
<evidence type="ECO:0000256" key="1">
    <source>
        <dbReference type="SAM" id="MobiDB-lite"/>
    </source>
</evidence>
<feature type="region of interest" description="Disordered" evidence="1">
    <location>
        <begin position="117"/>
        <end position="149"/>
    </location>
</feature>
<organism evidence="2 3">
    <name type="scientific">Xyrichtys novacula</name>
    <name type="common">Pearly razorfish</name>
    <name type="synonym">Hemipteronotus novacula</name>
    <dbReference type="NCBI Taxonomy" id="13765"/>
    <lineage>
        <taxon>Eukaryota</taxon>
        <taxon>Metazoa</taxon>
        <taxon>Chordata</taxon>
        <taxon>Craniata</taxon>
        <taxon>Vertebrata</taxon>
        <taxon>Euteleostomi</taxon>
        <taxon>Actinopterygii</taxon>
        <taxon>Neopterygii</taxon>
        <taxon>Teleostei</taxon>
        <taxon>Neoteleostei</taxon>
        <taxon>Acanthomorphata</taxon>
        <taxon>Eupercaria</taxon>
        <taxon>Labriformes</taxon>
        <taxon>Labridae</taxon>
        <taxon>Xyrichtys</taxon>
    </lineage>
</organism>
<dbReference type="EMBL" id="OY660883">
    <property type="protein sequence ID" value="CAJ1081541.1"/>
    <property type="molecule type" value="Genomic_DNA"/>
</dbReference>
<keyword evidence="3" id="KW-1185">Reference proteome</keyword>
<sequence length="182" mass="20407">MSRSTVCDSDLTHVIHFSSFWTPGVLLVIFTLHFPGLRPGGLCEVSGLSLETSRSEDLRTCSQWSKTIRSGLSLVLVSVQSRPPSGNICSCFDIQRRRNNTEPEVMREPDQVDLTQIFGSGPGFHENSTSPNLQRSERNPRGPNHKEPDLILNLTALQAHLKRSGDHPDRQPHRNTIKDERS</sequence>
<accession>A0AAV1H940</accession>
<feature type="compositionally biased region" description="Basic and acidic residues" evidence="1">
    <location>
        <begin position="163"/>
        <end position="182"/>
    </location>
</feature>
<reference evidence="2" key="1">
    <citation type="submission" date="2023-08" db="EMBL/GenBank/DDBJ databases">
        <authorList>
            <person name="Alioto T."/>
            <person name="Alioto T."/>
            <person name="Gomez Garrido J."/>
        </authorList>
    </citation>
    <scope>NUCLEOTIDE SEQUENCE</scope>
</reference>
<feature type="compositionally biased region" description="Basic and acidic residues" evidence="1">
    <location>
        <begin position="135"/>
        <end position="149"/>
    </location>
</feature>
<dbReference type="Proteomes" id="UP001178508">
    <property type="component" value="Chromosome 20"/>
</dbReference>
<evidence type="ECO:0000313" key="3">
    <source>
        <dbReference type="Proteomes" id="UP001178508"/>
    </source>
</evidence>
<gene>
    <name evidence="2" type="ORF">XNOV1_A001541</name>
</gene>